<dbReference type="InterPro" id="IPR011990">
    <property type="entry name" value="TPR-like_helical_dom_sf"/>
</dbReference>
<proteinExistence type="predicted"/>
<evidence type="ECO:0000313" key="3">
    <source>
        <dbReference type="Proteomes" id="UP000236497"/>
    </source>
</evidence>
<keyword evidence="3" id="KW-1185">Reference proteome</keyword>
<dbReference type="RefSeq" id="WP_103203721.1">
    <property type="nucleotide sequence ID" value="NZ_CVTD020000027.1"/>
</dbReference>
<reference evidence="2 3" key="1">
    <citation type="submission" date="2015-06" db="EMBL/GenBank/DDBJ databases">
        <authorList>
            <person name="Wibberg Daniel"/>
        </authorList>
    </citation>
    <scope>NUCLEOTIDE SEQUENCE [LARGE SCALE GENOMIC DNA]</scope>
    <source>
        <strain evidence="2 3">T3/55T</strain>
    </source>
</reference>
<keyword evidence="1" id="KW-0175">Coiled coil</keyword>
<dbReference type="InterPro" id="IPR027417">
    <property type="entry name" value="P-loop_NTPase"/>
</dbReference>
<dbReference type="SUPFAM" id="SSF52540">
    <property type="entry name" value="P-loop containing nucleoside triphosphate hydrolases"/>
    <property type="match status" value="1"/>
</dbReference>
<evidence type="ECO:0000256" key="1">
    <source>
        <dbReference type="SAM" id="Coils"/>
    </source>
</evidence>
<dbReference type="AlphaFoldDB" id="A0A0H5SKK7"/>
<dbReference type="Gene3D" id="1.25.40.10">
    <property type="entry name" value="Tetratricopeptide repeat domain"/>
    <property type="match status" value="1"/>
</dbReference>
<dbReference type="EMBL" id="CVTD020000027">
    <property type="protein sequence ID" value="CRZ35645.1"/>
    <property type="molecule type" value="Genomic_DNA"/>
</dbReference>
<dbReference type="SUPFAM" id="SSF48452">
    <property type="entry name" value="TPR-like"/>
    <property type="match status" value="1"/>
</dbReference>
<gene>
    <name evidence="2" type="ORF">HHT355_2459</name>
</gene>
<accession>A0A0H5SKK7</accession>
<dbReference type="Proteomes" id="UP000236497">
    <property type="component" value="Unassembled WGS sequence"/>
</dbReference>
<dbReference type="Gene3D" id="3.40.50.300">
    <property type="entry name" value="P-loop containing nucleotide triphosphate hydrolases"/>
    <property type="match status" value="1"/>
</dbReference>
<evidence type="ECO:0008006" key="4">
    <source>
        <dbReference type="Google" id="ProtNLM"/>
    </source>
</evidence>
<protein>
    <recommendedName>
        <fullName evidence="4">AAA+ ATPase domain-containing protein</fullName>
    </recommendedName>
</protein>
<sequence>MGSYGIIIKTEEIRRRVQNGDYDSAQKILDTIQLKKVKNIADLSLFADIFIHNERYDEAMDLLYRVYKKSRNRRVLDQMVVAAIGRKNIAEAEQFLNEYREIAPNDYNYYIYRYKIDKLKKEPYDVLINSLKKLKEHIYLEKWTYELAKLYYKAGMEKECIQECSEIILMFGEGSYVEKAKILKAYYSGEVNKDEIIQKLKSRANKEQKDDFEYEGRNGEIIDTDNLNIVNEKSEDSSIYVDYEAENELSSGQLSVESKATTEDEIDDHVLSEITDNMRKEVDSLLDNYDKIEKDTDYAQADVQKEIEALFELNETNEDLSRLDNLSERLNVNLRYLFGNFIHIKDLQKQLADSLELIIDNNHNMQMIITGEPLSGKTTLAKEIAIFLSKAGKLGSSKLLKISAQKLTETDITERKEELRKCCLLIERAGELKRPAIEKVLELAEILSGDIAVIFEDSNENINNLFRECPKIIESINNRIHIPPYSEDDLMRFAYAGIALRGYKLHPSALVPLKNGLYNIINVEDKDKRFEKFSEYIRNAIAAADLRIGTEIPRHEAEEMVADTEYLTLLPEDFTMHIIS</sequence>
<evidence type="ECO:0000313" key="2">
    <source>
        <dbReference type="EMBL" id="CRZ35645.1"/>
    </source>
</evidence>
<dbReference type="OrthoDB" id="9760891at2"/>
<organism evidence="2 3">
    <name type="scientific">Herbinix hemicellulosilytica</name>
    <dbReference type="NCBI Taxonomy" id="1564487"/>
    <lineage>
        <taxon>Bacteria</taxon>
        <taxon>Bacillati</taxon>
        <taxon>Bacillota</taxon>
        <taxon>Clostridia</taxon>
        <taxon>Lachnospirales</taxon>
        <taxon>Lachnospiraceae</taxon>
        <taxon>Herbinix</taxon>
    </lineage>
</organism>
<name>A0A0H5SKK7_HERHM</name>
<feature type="coiled-coil region" evidence="1">
    <location>
        <begin position="275"/>
        <end position="333"/>
    </location>
</feature>